<dbReference type="EC" id="3.4.-.-" evidence="4"/>
<evidence type="ECO:0000256" key="2">
    <source>
        <dbReference type="SAM" id="Phobius"/>
    </source>
</evidence>
<comment type="caution">
    <text evidence="4">The sequence shown here is derived from an EMBL/GenBank/DDBJ whole genome shotgun (WGS) entry which is preliminary data.</text>
</comment>
<keyword evidence="2" id="KW-0472">Membrane</keyword>
<evidence type="ECO:0000256" key="1">
    <source>
        <dbReference type="ARBA" id="ARBA00009067"/>
    </source>
</evidence>
<keyword evidence="2" id="KW-1133">Transmembrane helix</keyword>
<reference evidence="5" key="1">
    <citation type="journal article" date="2019" name="Int. J. Syst. Evol. Microbiol.">
        <title>The Global Catalogue of Microorganisms (GCM) 10K type strain sequencing project: providing services to taxonomists for standard genome sequencing and annotation.</title>
        <authorList>
            <consortium name="The Broad Institute Genomics Platform"/>
            <consortium name="The Broad Institute Genome Sequencing Center for Infectious Disease"/>
            <person name="Wu L."/>
            <person name="Ma J."/>
        </authorList>
    </citation>
    <scope>NUCLEOTIDE SEQUENCE [LARGE SCALE GENOMIC DNA]</scope>
    <source>
        <strain evidence="5">CCM 8936</strain>
    </source>
</reference>
<feature type="transmembrane region" description="Helical" evidence="2">
    <location>
        <begin position="353"/>
        <end position="371"/>
    </location>
</feature>
<accession>A0ABW4BRB9</accession>
<proteinExistence type="inferred from homology"/>
<keyword evidence="5" id="KW-1185">Reference proteome</keyword>
<evidence type="ECO:0000313" key="4">
    <source>
        <dbReference type="EMBL" id="MFD1417340.1"/>
    </source>
</evidence>
<feature type="transmembrane region" description="Helical" evidence="2">
    <location>
        <begin position="7"/>
        <end position="28"/>
    </location>
</feature>
<evidence type="ECO:0000259" key="3">
    <source>
        <dbReference type="Pfam" id="PF02517"/>
    </source>
</evidence>
<name>A0ABW4BRB9_9LACO</name>
<protein>
    <submittedName>
        <fullName evidence="4">CPBP family intramembrane glutamic endopeptidase</fullName>
        <ecNumber evidence="4">3.4.-.-</ecNumber>
    </submittedName>
</protein>
<feature type="transmembrane region" description="Helical" evidence="2">
    <location>
        <begin position="269"/>
        <end position="286"/>
    </location>
</feature>
<dbReference type="EMBL" id="JBHTOI010000004">
    <property type="protein sequence ID" value="MFD1417340.1"/>
    <property type="molecule type" value="Genomic_DNA"/>
</dbReference>
<gene>
    <name evidence="4" type="ORF">ACFQ42_01000</name>
</gene>
<feature type="transmembrane region" description="Helical" evidence="2">
    <location>
        <begin position="244"/>
        <end position="262"/>
    </location>
</feature>
<feature type="transmembrane region" description="Helical" evidence="2">
    <location>
        <begin position="298"/>
        <end position="318"/>
    </location>
</feature>
<feature type="transmembrane region" description="Helical" evidence="2">
    <location>
        <begin position="121"/>
        <end position="141"/>
    </location>
</feature>
<feature type="transmembrane region" description="Helical" evidence="2">
    <location>
        <begin position="325"/>
        <end position="341"/>
    </location>
</feature>
<dbReference type="Pfam" id="PF02517">
    <property type="entry name" value="Rce1-like"/>
    <property type="match status" value="1"/>
</dbReference>
<organism evidence="4 5">
    <name type="scientific">Companilactobacillus keshanensis</name>
    <dbReference type="NCBI Taxonomy" id="2486003"/>
    <lineage>
        <taxon>Bacteria</taxon>
        <taxon>Bacillati</taxon>
        <taxon>Bacillota</taxon>
        <taxon>Bacilli</taxon>
        <taxon>Lactobacillales</taxon>
        <taxon>Lactobacillaceae</taxon>
        <taxon>Companilactobacillus</taxon>
    </lineage>
</organism>
<sequence>MSYPIKAISSLIFRIQIFINGFIALGFGIQQHKIGLFILVLLNLLALLIPVDSNRKKLVKINRCFQIIFQAIFIPVSISFLIQSTIYNWNSELIIFLLIYAIIMYIPYTVVLIAEIKTKTMQVIITLFLFVFNGLSSLDVMTMDTSIVNNPIIKVLSNSSFLGALIFMTIILIAMYAWDYQLPKIVLARQSNLKVLIALGIFSIWFTIWNGFGSGTNLLNLFISYDFHAHFTATNILSGLEAGIAEELTFRFAILTILLSVFKNSRFKVYYGVFLSSLLFGLIHLPNTSVGQSINNTILQVLFAIALGAFLSSIYLYTDWFFGPVIIHSLIDIFAFASSGSQIMTGKVTIDDYFYSIIEALIFIIISLFLLKSVKNRNKFNFHF</sequence>
<feature type="transmembrane region" description="Helical" evidence="2">
    <location>
        <begin position="64"/>
        <end position="87"/>
    </location>
</feature>
<evidence type="ECO:0000313" key="5">
    <source>
        <dbReference type="Proteomes" id="UP001597251"/>
    </source>
</evidence>
<dbReference type="RefSeq" id="WP_125674884.1">
    <property type="nucleotide sequence ID" value="NZ_JBHTOI010000004.1"/>
</dbReference>
<feature type="transmembrane region" description="Helical" evidence="2">
    <location>
        <begin position="192"/>
        <end position="212"/>
    </location>
</feature>
<feature type="transmembrane region" description="Helical" evidence="2">
    <location>
        <begin position="93"/>
        <end position="114"/>
    </location>
</feature>
<comment type="similarity">
    <text evidence="1">Belongs to the UPF0177 family.</text>
</comment>
<keyword evidence="4" id="KW-0378">Hydrolase</keyword>
<keyword evidence="2" id="KW-0812">Transmembrane</keyword>
<dbReference type="Proteomes" id="UP001597251">
    <property type="component" value="Unassembled WGS sequence"/>
</dbReference>
<feature type="transmembrane region" description="Helical" evidence="2">
    <location>
        <begin position="34"/>
        <end position="52"/>
    </location>
</feature>
<dbReference type="GO" id="GO:0016787">
    <property type="term" value="F:hydrolase activity"/>
    <property type="evidence" value="ECO:0007669"/>
    <property type="project" value="UniProtKB-KW"/>
</dbReference>
<feature type="transmembrane region" description="Helical" evidence="2">
    <location>
        <begin position="161"/>
        <end position="180"/>
    </location>
</feature>
<dbReference type="InterPro" id="IPR003675">
    <property type="entry name" value="Rce1/LyrA-like_dom"/>
</dbReference>
<feature type="domain" description="CAAX prenyl protease 2/Lysostaphin resistance protein A-like" evidence="3">
    <location>
        <begin position="235"/>
        <end position="333"/>
    </location>
</feature>